<dbReference type="EMBL" id="CAJNOT010000154">
    <property type="protein sequence ID" value="CAF0868225.1"/>
    <property type="molecule type" value="Genomic_DNA"/>
</dbReference>
<name>A0A813X5T2_9BILA</name>
<sequence length="74" mass="8625">MGNTSDDSRLRKFMIDIAAITGEVFRCMDPFTPLHQEFGDNPDFSDDEFVDYFQERLRELSAQLLQNVGLYTQQ</sequence>
<comment type="caution">
    <text evidence="1">The sequence shown here is derived from an EMBL/GenBank/DDBJ whole genome shotgun (WGS) entry which is preliminary data.</text>
</comment>
<reference evidence="1" key="1">
    <citation type="submission" date="2021-02" db="EMBL/GenBank/DDBJ databases">
        <authorList>
            <person name="Nowell W R."/>
        </authorList>
    </citation>
    <scope>NUCLEOTIDE SEQUENCE</scope>
</reference>
<evidence type="ECO:0000313" key="2">
    <source>
        <dbReference type="Proteomes" id="UP000663864"/>
    </source>
</evidence>
<dbReference type="AlphaFoldDB" id="A0A813X5T2"/>
<protein>
    <submittedName>
        <fullName evidence="1">Uncharacterized protein</fullName>
    </submittedName>
</protein>
<proteinExistence type="predicted"/>
<gene>
    <name evidence="1" type="ORF">ZHD862_LOCUS5743</name>
</gene>
<evidence type="ECO:0000313" key="1">
    <source>
        <dbReference type="EMBL" id="CAF0868225.1"/>
    </source>
</evidence>
<organism evidence="1 2">
    <name type="scientific">Rotaria sordida</name>
    <dbReference type="NCBI Taxonomy" id="392033"/>
    <lineage>
        <taxon>Eukaryota</taxon>
        <taxon>Metazoa</taxon>
        <taxon>Spiralia</taxon>
        <taxon>Gnathifera</taxon>
        <taxon>Rotifera</taxon>
        <taxon>Eurotatoria</taxon>
        <taxon>Bdelloidea</taxon>
        <taxon>Philodinida</taxon>
        <taxon>Philodinidae</taxon>
        <taxon>Rotaria</taxon>
    </lineage>
</organism>
<dbReference type="Proteomes" id="UP000663864">
    <property type="component" value="Unassembled WGS sequence"/>
</dbReference>
<accession>A0A813X5T2</accession>